<reference evidence="1" key="1">
    <citation type="submission" date="2021-04" db="EMBL/GenBank/DDBJ databases">
        <title>Genome sequence of Woronichinia naegeliana from Washington state freshwater lake bloom.</title>
        <authorList>
            <person name="Dreher T.W."/>
        </authorList>
    </citation>
    <scope>NUCLEOTIDE SEQUENCE</scope>
    <source>
        <strain evidence="1">WA131</strain>
    </source>
</reference>
<dbReference type="KEGG" id="wna:KA717_22755"/>
<accession>A0A977KSC3</accession>
<organism evidence="1">
    <name type="scientific">Woronichinia naegeliana WA131</name>
    <dbReference type="NCBI Taxonomy" id="2824559"/>
    <lineage>
        <taxon>Bacteria</taxon>
        <taxon>Bacillati</taxon>
        <taxon>Cyanobacteriota</taxon>
        <taxon>Cyanophyceae</taxon>
        <taxon>Synechococcales</taxon>
        <taxon>Coelosphaeriaceae</taxon>
        <taxon>Woronichinia</taxon>
    </lineage>
</organism>
<protein>
    <submittedName>
        <fullName evidence="1">DUF2281 domain-containing protein</fullName>
    </submittedName>
</protein>
<name>A0A977KSC3_9CYAN</name>
<dbReference type="AlphaFoldDB" id="A0A977KSC3"/>
<evidence type="ECO:0000313" key="1">
    <source>
        <dbReference type="EMBL" id="UXE58819.1"/>
    </source>
</evidence>
<dbReference type="Proteomes" id="UP001065613">
    <property type="component" value="Chromosome"/>
</dbReference>
<gene>
    <name evidence="1" type="ORF">KA717_22755</name>
</gene>
<dbReference type="EMBL" id="CP073041">
    <property type="protein sequence ID" value="UXE58819.1"/>
    <property type="molecule type" value="Genomic_DNA"/>
</dbReference>
<proteinExistence type="predicted"/>
<sequence length="80" mass="9341">MTTKEQLLQEIEKSPEPLLQEVLNFLISIRAKNYPETRKPIWQIAQEIMADVPPEIIDQLPTDGAEQHDHYIYGTPKREL</sequence>